<name>A0A9D1SAP2_9PROT</name>
<dbReference type="EMBL" id="DVNC01000010">
    <property type="protein sequence ID" value="HIU52643.1"/>
    <property type="molecule type" value="Genomic_DNA"/>
</dbReference>
<protein>
    <submittedName>
        <fullName evidence="1">Uncharacterized protein</fullName>
    </submittedName>
</protein>
<evidence type="ECO:0000313" key="2">
    <source>
        <dbReference type="Proteomes" id="UP000824107"/>
    </source>
</evidence>
<accession>A0A9D1SAP2</accession>
<reference evidence="1" key="2">
    <citation type="journal article" date="2021" name="PeerJ">
        <title>Extensive microbial diversity within the chicken gut microbiome revealed by metagenomics and culture.</title>
        <authorList>
            <person name="Gilroy R."/>
            <person name="Ravi A."/>
            <person name="Getino M."/>
            <person name="Pursley I."/>
            <person name="Horton D.L."/>
            <person name="Alikhan N.F."/>
            <person name="Baker D."/>
            <person name="Gharbi K."/>
            <person name="Hall N."/>
            <person name="Watson M."/>
            <person name="Adriaenssens E.M."/>
            <person name="Foster-Nyarko E."/>
            <person name="Jarju S."/>
            <person name="Secka A."/>
            <person name="Antonio M."/>
            <person name="Oren A."/>
            <person name="Chaudhuri R.R."/>
            <person name="La Ragione R."/>
            <person name="Hildebrand F."/>
            <person name="Pallen M.J."/>
        </authorList>
    </citation>
    <scope>NUCLEOTIDE SEQUENCE</scope>
    <source>
        <strain evidence="1">ChiW3-316</strain>
    </source>
</reference>
<dbReference type="AlphaFoldDB" id="A0A9D1SAP2"/>
<evidence type="ECO:0000313" key="1">
    <source>
        <dbReference type="EMBL" id="HIU52643.1"/>
    </source>
</evidence>
<dbReference type="Proteomes" id="UP000824107">
    <property type="component" value="Unassembled WGS sequence"/>
</dbReference>
<proteinExistence type="predicted"/>
<organism evidence="1 2">
    <name type="scientific">Candidatus Scatocola faecipullorum</name>
    <dbReference type="NCBI Taxonomy" id="2840917"/>
    <lineage>
        <taxon>Bacteria</taxon>
        <taxon>Pseudomonadati</taxon>
        <taxon>Pseudomonadota</taxon>
        <taxon>Alphaproteobacteria</taxon>
        <taxon>Rhodospirillales</taxon>
        <taxon>Rhodospirillaceae</taxon>
        <taxon>Rhodospirillaceae incertae sedis</taxon>
        <taxon>Candidatus Scatocola</taxon>
    </lineage>
</organism>
<reference evidence="1" key="1">
    <citation type="submission" date="2020-10" db="EMBL/GenBank/DDBJ databases">
        <authorList>
            <person name="Gilroy R."/>
        </authorList>
    </citation>
    <scope>NUCLEOTIDE SEQUENCE</scope>
    <source>
        <strain evidence="1">ChiW3-316</strain>
    </source>
</reference>
<gene>
    <name evidence="1" type="ORF">IAD20_01015</name>
</gene>
<comment type="caution">
    <text evidence="1">The sequence shown here is derived from an EMBL/GenBank/DDBJ whole genome shotgun (WGS) entry which is preliminary data.</text>
</comment>
<sequence>MSQKILEMRSAARKVFNALGENVSNCYAFKGLKHPKTVYYGKNDAGCRIAAEQLGEQIRQETGREVTFVPVRYNLTSLKDFAHQALLFMSEFRGKDPDAVVICNTFVASEIIAAEKIAKEQSFDLFFPDFICDINDFWQEETCGNVYLVEPLTEEIREEIRSRCPYERKQLKDSNRLAILLSASETWETAVYAYHELQLEYEREVRVIIVNDLEGTAPQWFIRSQLKRLQKVLRRLASRNVKIYNCRKDTFKTLLETIGCTAITIFLPQLKTWWLKELEDVSSLVYLYYNIMECDIDELMDWHGPIGKQLIYDDILHFARQAPSLPASAEFSKLYTGCRSSRLNRTVYWLNQWFGCRLYETPLFMTTAEDIRKNCIG</sequence>